<accession>A0A4Q2JHH8</accession>
<dbReference type="Pfam" id="PF00296">
    <property type="entry name" value="Bac_luciferase"/>
    <property type="match status" value="2"/>
</dbReference>
<reference evidence="2 3" key="1">
    <citation type="submission" date="2019-01" db="EMBL/GenBank/DDBJ databases">
        <authorList>
            <person name="Li J."/>
        </authorList>
    </citation>
    <scope>NUCLEOTIDE SEQUENCE [LARGE SCALE GENOMIC DNA]</scope>
    <source>
        <strain evidence="2 3">CCUG 35506</strain>
    </source>
</reference>
<keyword evidence="3" id="KW-1185">Reference proteome</keyword>
<dbReference type="Proteomes" id="UP000292935">
    <property type="component" value="Unassembled WGS sequence"/>
</dbReference>
<sequence>MHTPVSIGLIGTTDASIVAALAPRIERLGFHALWLNDVPGGDSLAGLRVAAAATERLGLATGVIPLDRRPVDTLDLAGLPEARTSIGIGSGRIAHPLAFVEQGVARLRERCDAEIILGALGPRMRRLAAERADGVLLNWLTPQAASATTAELRASAGERRARSVLYTRTVVDDDARAELEAESERYEQVPAYAANFARLGIRAIDATIDGAGGVAAYESTVDEIVLRAITPSGSLAELERFVETTAAWVERAAEVRPV</sequence>
<evidence type="ECO:0000313" key="2">
    <source>
        <dbReference type="EMBL" id="RXZ47425.1"/>
    </source>
</evidence>
<dbReference type="AlphaFoldDB" id="A0A4Q2JHH8"/>
<proteinExistence type="predicted"/>
<dbReference type="EMBL" id="SDPO01000003">
    <property type="protein sequence ID" value="RXZ47425.1"/>
    <property type="molecule type" value="Genomic_DNA"/>
</dbReference>
<dbReference type="SUPFAM" id="SSF51679">
    <property type="entry name" value="Bacterial luciferase-like"/>
    <property type="match status" value="1"/>
</dbReference>
<evidence type="ECO:0000313" key="3">
    <source>
        <dbReference type="Proteomes" id="UP000292935"/>
    </source>
</evidence>
<feature type="domain" description="Luciferase-like" evidence="1">
    <location>
        <begin position="115"/>
        <end position="236"/>
    </location>
</feature>
<protein>
    <submittedName>
        <fullName evidence="2">LLM class flavin-dependent oxidoreductase</fullName>
    </submittedName>
</protein>
<dbReference type="InterPro" id="IPR011251">
    <property type="entry name" value="Luciferase-like_dom"/>
</dbReference>
<name>A0A4Q2JHH8_9MICO</name>
<organism evidence="2 3">
    <name type="scientific">Agromyces fucosus</name>
    <dbReference type="NCBI Taxonomy" id="41985"/>
    <lineage>
        <taxon>Bacteria</taxon>
        <taxon>Bacillati</taxon>
        <taxon>Actinomycetota</taxon>
        <taxon>Actinomycetes</taxon>
        <taxon>Micrococcales</taxon>
        <taxon>Microbacteriaceae</taxon>
        <taxon>Agromyces</taxon>
    </lineage>
</organism>
<evidence type="ECO:0000259" key="1">
    <source>
        <dbReference type="Pfam" id="PF00296"/>
    </source>
</evidence>
<dbReference type="OrthoDB" id="7054907at2"/>
<dbReference type="GO" id="GO:0016705">
    <property type="term" value="F:oxidoreductase activity, acting on paired donors, with incorporation or reduction of molecular oxygen"/>
    <property type="evidence" value="ECO:0007669"/>
    <property type="project" value="InterPro"/>
</dbReference>
<dbReference type="Gene3D" id="3.20.20.30">
    <property type="entry name" value="Luciferase-like domain"/>
    <property type="match status" value="2"/>
</dbReference>
<comment type="caution">
    <text evidence="2">The sequence shown here is derived from an EMBL/GenBank/DDBJ whole genome shotgun (WGS) entry which is preliminary data.</text>
</comment>
<gene>
    <name evidence="2" type="ORF">ESP57_12720</name>
</gene>
<feature type="domain" description="Luciferase-like" evidence="1">
    <location>
        <begin position="18"/>
        <end position="109"/>
    </location>
</feature>
<dbReference type="InterPro" id="IPR036661">
    <property type="entry name" value="Luciferase-like_sf"/>
</dbReference>
<dbReference type="RefSeq" id="WP_129231849.1">
    <property type="nucleotide sequence ID" value="NZ_SDPO01000003.1"/>
</dbReference>